<evidence type="ECO:0000256" key="1">
    <source>
        <dbReference type="SAM" id="SignalP"/>
    </source>
</evidence>
<dbReference type="GO" id="GO:0030414">
    <property type="term" value="F:peptidase inhibitor activity"/>
    <property type="evidence" value="ECO:0007669"/>
    <property type="project" value="TreeGrafter"/>
</dbReference>
<reference evidence="3" key="1">
    <citation type="journal article" date="2017" name="Nat. Microbiol.">
        <title>Global analysis of biosynthetic gene clusters reveals vast potential of secondary metabolite production in Penicillium species.</title>
        <authorList>
            <person name="Nielsen J.C."/>
            <person name="Grijseels S."/>
            <person name="Prigent S."/>
            <person name="Ji B."/>
            <person name="Dainat J."/>
            <person name="Nielsen K.F."/>
            <person name="Frisvad J.C."/>
            <person name="Workman M."/>
            <person name="Nielsen J."/>
        </authorList>
    </citation>
    <scope>NUCLEOTIDE SEQUENCE [LARGE SCALE GENOMIC DNA]</scope>
    <source>
        <strain evidence="3">IBT 29486</strain>
    </source>
</reference>
<dbReference type="Gene3D" id="3.90.280.10">
    <property type="entry name" value="PEBP-like"/>
    <property type="match status" value="1"/>
</dbReference>
<dbReference type="CDD" id="cd00866">
    <property type="entry name" value="PEBP_euk"/>
    <property type="match status" value="1"/>
</dbReference>
<dbReference type="PANTHER" id="PTHR11362:SF78">
    <property type="entry name" value="PROTEASE INHIBITOR"/>
    <property type="match status" value="1"/>
</dbReference>
<proteinExistence type="predicted"/>
<dbReference type="EMBL" id="MDYP01000019">
    <property type="protein sequence ID" value="OQE06206.1"/>
    <property type="molecule type" value="Genomic_DNA"/>
</dbReference>
<keyword evidence="3" id="KW-1185">Reference proteome</keyword>
<dbReference type="Proteomes" id="UP000191518">
    <property type="component" value="Unassembled WGS sequence"/>
</dbReference>
<dbReference type="STRING" id="29845.A0A1V6RX34"/>
<evidence type="ECO:0000313" key="2">
    <source>
        <dbReference type="EMBL" id="OQE06206.1"/>
    </source>
</evidence>
<evidence type="ECO:0008006" key="4">
    <source>
        <dbReference type="Google" id="ProtNLM"/>
    </source>
</evidence>
<feature type="signal peptide" evidence="1">
    <location>
        <begin position="1"/>
        <end position="17"/>
    </location>
</feature>
<name>A0A1V6RX34_9EURO</name>
<comment type="caution">
    <text evidence="2">The sequence shown here is derived from an EMBL/GenBank/DDBJ whole genome shotgun (WGS) entry which is preliminary data.</text>
</comment>
<keyword evidence="1" id="KW-0732">Signal</keyword>
<dbReference type="GO" id="GO:0030162">
    <property type="term" value="P:regulation of proteolysis"/>
    <property type="evidence" value="ECO:0007669"/>
    <property type="project" value="TreeGrafter"/>
</dbReference>
<sequence length="198" mass="21951">MFKSLVGLSLFCASALAQTPAHSWPTTHKHLGVSYGDLNVTPNLWISSQDVSSQPVVYDTNHNSDCISYMIFMIDWMIPASDMASPDQYPSLVPGLAVNTTNRLHWWGGNFTLNRKGVFVSESEAVSPYTGPRPRDSTNHTYAFYLFEQPRHYKLPAAAADGLYYDQTTNARFNFSMVPIVKAAGNPVAATYFLSNNA</sequence>
<dbReference type="PANTHER" id="PTHR11362">
    <property type="entry name" value="PHOSPHATIDYLETHANOLAMINE-BINDING PROTEIN"/>
    <property type="match status" value="1"/>
</dbReference>
<protein>
    <recommendedName>
        <fullName evidence="4">Phosphatidylethanolamine-binding protein</fullName>
    </recommendedName>
</protein>
<evidence type="ECO:0000313" key="3">
    <source>
        <dbReference type="Proteomes" id="UP000191518"/>
    </source>
</evidence>
<feature type="chain" id="PRO_5012076661" description="Phosphatidylethanolamine-binding protein" evidence="1">
    <location>
        <begin position="18"/>
        <end position="198"/>
    </location>
</feature>
<dbReference type="AlphaFoldDB" id="A0A1V6RX34"/>
<organism evidence="2 3">
    <name type="scientific">Penicillium vulpinum</name>
    <dbReference type="NCBI Taxonomy" id="29845"/>
    <lineage>
        <taxon>Eukaryota</taxon>
        <taxon>Fungi</taxon>
        <taxon>Dikarya</taxon>
        <taxon>Ascomycota</taxon>
        <taxon>Pezizomycotina</taxon>
        <taxon>Eurotiomycetes</taxon>
        <taxon>Eurotiomycetidae</taxon>
        <taxon>Eurotiales</taxon>
        <taxon>Aspergillaceae</taxon>
        <taxon>Penicillium</taxon>
    </lineage>
</organism>
<dbReference type="InterPro" id="IPR035810">
    <property type="entry name" value="PEBP_euk"/>
</dbReference>
<dbReference type="GO" id="GO:0005543">
    <property type="term" value="F:phospholipid binding"/>
    <property type="evidence" value="ECO:0007669"/>
    <property type="project" value="TreeGrafter"/>
</dbReference>
<dbReference type="SUPFAM" id="SSF49777">
    <property type="entry name" value="PEBP-like"/>
    <property type="match status" value="1"/>
</dbReference>
<dbReference type="InterPro" id="IPR036610">
    <property type="entry name" value="PEBP-like_sf"/>
</dbReference>
<accession>A0A1V6RX34</accession>
<dbReference type="GO" id="GO:0046578">
    <property type="term" value="P:regulation of Ras protein signal transduction"/>
    <property type="evidence" value="ECO:0007669"/>
    <property type="project" value="TreeGrafter"/>
</dbReference>
<gene>
    <name evidence="2" type="ORF">PENVUL_c019G03861</name>
</gene>
<dbReference type="OrthoDB" id="2506647at2759"/>